<name>A3QA51_SHELP</name>
<dbReference type="eggNOG" id="COG0484">
    <property type="taxonomic scope" value="Bacteria"/>
</dbReference>
<keyword evidence="2" id="KW-0472">Membrane</keyword>
<dbReference type="STRING" id="323850.Shew_0477"/>
<evidence type="ECO:0000256" key="1">
    <source>
        <dbReference type="SAM" id="MobiDB-lite"/>
    </source>
</evidence>
<keyword evidence="2" id="KW-0812">Transmembrane</keyword>
<keyword evidence="4" id="KW-1185">Reference proteome</keyword>
<reference evidence="3 4" key="1">
    <citation type="submission" date="2007-03" db="EMBL/GenBank/DDBJ databases">
        <title>Complete sequence of Shewanella loihica PV-4.</title>
        <authorList>
            <consortium name="US DOE Joint Genome Institute"/>
            <person name="Copeland A."/>
            <person name="Lucas S."/>
            <person name="Lapidus A."/>
            <person name="Barry K."/>
            <person name="Detter J.C."/>
            <person name="Glavina del Rio T."/>
            <person name="Hammon N."/>
            <person name="Israni S."/>
            <person name="Dalin E."/>
            <person name="Tice H."/>
            <person name="Pitluck S."/>
            <person name="Chain P."/>
            <person name="Malfatti S."/>
            <person name="Shin M."/>
            <person name="Vergez L."/>
            <person name="Schmutz J."/>
            <person name="Larimer F."/>
            <person name="Land M."/>
            <person name="Hauser L."/>
            <person name="Kyrpides N."/>
            <person name="Mikhailova N."/>
            <person name="Romine M.F."/>
            <person name="Serres G."/>
            <person name="Fredrickson J."/>
            <person name="Tiedje J."/>
            <person name="Richardson P."/>
        </authorList>
    </citation>
    <scope>NUCLEOTIDE SEQUENCE [LARGE SCALE GENOMIC DNA]</scope>
    <source>
        <strain evidence="4">ATCC BAA-1088 / PV-4</strain>
    </source>
</reference>
<dbReference type="AlphaFoldDB" id="A3QA51"/>
<evidence type="ECO:0000313" key="3">
    <source>
        <dbReference type="EMBL" id="ABO22349.1"/>
    </source>
</evidence>
<keyword evidence="2" id="KW-1133">Transmembrane helix</keyword>
<evidence type="ECO:0000256" key="2">
    <source>
        <dbReference type="SAM" id="Phobius"/>
    </source>
</evidence>
<sequence>MPSYAWRKSWCSTPHRGKGDRFDRQLRPCKSASSPSMVRAHKRSTSNRPYPIPQRSNAPLEGIFKGMSLMHEIKVNLYDCQHCSGTGTCTNGKDNCSCEACAKKNELPFWRRQNQHGLMCGSCGGIGKAEPLTERMNKRIAPLLAIAIVVILLIIIAEAAIFENKYFSEILAFSGAIIGSVCGFYFSSVKNQN</sequence>
<dbReference type="KEGG" id="slo:Shew_0477"/>
<evidence type="ECO:0008006" key="5">
    <source>
        <dbReference type="Google" id="ProtNLM"/>
    </source>
</evidence>
<feature type="region of interest" description="Disordered" evidence="1">
    <location>
        <begin position="15"/>
        <end position="54"/>
    </location>
</feature>
<evidence type="ECO:0000313" key="4">
    <source>
        <dbReference type="Proteomes" id="UP000001558"/>
    </source>
</evidence>
<accession>A3QA51</accession>
<feature type="transmembrane region" description="Helical" evidence="2">
    <location>
        <begin position="166"/>
        <end position="186"/>
    </location>
</feature>
<protein>
    <recommendedName>
        <fullName evidence="5">Molecular chaperone DnaJ</fullName>
    </recommendedName>
</protein>
<feature type="transmembrane region" description="Helical" evidence="2">
    <location>
        <begin position="140"/>
        <end position="160"/>
    </location>
</feature>
<feature type="compositionally biased region" description="Basic and acidic residues" evidence="1">
    <location>
        <begin position="17"/>
        <end position="26"/>
    </location>
</feature>
<dbReference type="EMBL" id="CP000606">
    <property type="protein sequence ID" value="ABO22349.1"/>
    <property type="molecule type" value="Genomic_DNA"/>
</dbReference>
<dbReference type="HOGENOM" id="CLU_1407898_0_0_6"/>
<dbReference type="Proteomes" id="UP000001558">
    <property type="component" value="Chromosome"/>
</dbReference>
<gene>
    <name evidence="3" type="ordered locus">Shew_0477</name>
</gene>
<proteinExistence type="predicted"/>
<organism evidence="3 4">
    <name type="scientific">Shewanella loihica (strain ATCC BAA-1088 / PV-4)</name>
    <dbReference type="NCBI Taxonomy" id="323850"/>
    <lineage>
        <taxon>Bacteria</taxon>
        <taxon>Pseudomonadati</taxon>
        <taxon>Pseudomonadota</taxon>
        <taxon>Gammaproteobacteria</taxon>
        <taxon>Alteromonadales</taxon>
        <taxon>Shewanellaceae</taxon>
        <taxon>Shewanella</taxon>
    </lineage>
</organism>